<dbReference type="PANTHER" id="PTHR46669:SF1">
    <property type="entry name" value="LEUCINE-RICH PPR MOTIF-CONTAINING PROTEIN, MITOCHONDRIAL"/>
    <property type="match status" value="1"/>
</dbReference>
<dbReference type="Gene3D" id="1.25.40.10">
    <property type="entry name" value="Tetratricopeptide repeat domain"/>
    <property type="match status" value="1"/>
</dbReference>
<dbReference type="EMBL" id="JAHRIQ010014048">
    <property type="protein sequence ID" value="MEQ2225910.1"/>
    <property type="molecule type" value="Genomic_DNA"/>
</dbReference>
<organism evidence="1 2">
    <name type="scientific">Ilyodon furcidens</name>
    <name type="common">goldbreast splitfin</name>
    <dbReference type="NCBI Taxonomy" id="33524"/>
    <lineage>
        <taxon>Eukaryota</taxon>
        <taxon>Metazoa</taxon>
        <taxon>Chordata</taxon>
        <taxon>Craniata</taxon>
        <taxon>Vertebrata</taxon>
        <taxon>Euteleostomi</taxon>
        <taxon>Actinopterygii</taxon>
        <taxon>Neopterygii</taxon>
        <taxon>Teleostei</taxon>
        <taxon>Neoteleostei</taxon>
        <taxon>Acanthomorphata</taxon>
        <taxon>Ovalentaria</taxon>
        <taxon>Atherinomorphae</taxon>
        <taxon>Cyprinodontiformes</taxon>
        <taxon>Goodeidae</taxon>
        <taxon>Ilyodon</taxon>
    </lineage>
</organism>
<keyword evidence="2" id="KW-1185">Reference proteome</keyword>
<evidence type="ECO:0000313" key="1">
    <source>
        <dbReference type="EMBL" id="MEQ2225910.1"/>
    </source>
</evidence>
<proteinExistence type="predicted"/>
<reference evidence="1 2" key="1">
    <citation type="submission" date="2021-06" db="EMBL/GenBank/DDBJ databases">
        <authorList>
            <person name="Palmer J.M."/>
        </authorList>
    </citation>
    <scope>NUCLEOTIDE SEQUENCE [LARGE SCALE GENOMIC DNA]</scope>
    <source>
        <strain evidence="2">if_2019</strain>
        <tissue evidence="1">Muscle</tissue>
    </source>
</reference>
<name>A0ABV0SZ73_9TELE</name>
<gene>
    <name evidence="1" type="ORF">ILYODFUR_022378</name>
</gene>
<accession>A0ABV0SZ73</accession>
<sequence length="141" mass="16501">MWGSYRLVCPRNVAVDLIQTPGLRAKPGRLQWYGEKCIISNQMEALEQMVEMTAKLFECDRDEMYSYILRLCKETNDWQKAEATWTKMQEENVIPRERTLRLLADILKSNGQVVPFEVPEVNLHVFKVLKGLLRTVHNLFS</sequence>
<dbReference type="PANTHER" id="PTHR46669">
    <property type="entry name" value="LEUCINE-RICH PPR MOTIF-CONTAINING PROTEIN, MITOCHONDRIAL"/>
    <property type="match status" value="1"/>
</dbReference>
<protein>
    <submittedName>
        <fullName evidence="1">Uncharacterized protein</fullName>
    </submittedName>
</protein>
<evidence type="ECO:0000313" key="2">
    <source>
        <dbReference type="Proteomes" id="UP001482620"/>
    </source>
</evidence>
<dbReference type="InterPro" id="IPR011990">
    <property type="entry name" value="TPR-like_helical_dom_sf"/>
</dbReference>
<dbReference type="Proteomes" id="UP001482620">
    <property type="component" value="Unassembled WGS sequence"/>
</dbReference>
<dbReference type="InterPro" id="IPR033490">
    <property type="entry name" value="LRP130"/>
</dbReference>
<comment type="caution">
    <text evidence="1">The sequence shown here is derived from an EMBL/GenBank/DDBJ whole genome shotgun (WGS) entry which is preliminary data.</text>
</comment>